<reference evidence="7" key="1">
    <citation type="submission" date="2020-10" db="EMBL/GenBank/DDBJ databases">
        <authorList>
            <person name="Gilroy R."/>
        </authorList>
    </citation>
    <scope>NUCLEOTIDE SEQUENCE</scope>
    <source>
        <strain evidence="7">ChiSxjej1B13-7958</strain>
    </source>
</reference>
<evidence type="ECO:0000313" key="7">
    <source>
        <dbReference type="EMBL" id="HIR48135.1"/>
    </source>
</evidence>
<protein>
    <recommendedName>
        <fullName evidence="3 5">Regulatory protein RecX</fullName>
    </recommendedName>
</protein>
<comment type="similarity">
    <text evidence="2 5">Belongs to the RecX family.</text>
</comment>
<evidence type="ECO:0000256" key="5">
    <source>
        <dbReference type="HAMAP-Rule" id="MF_01114"/>
    </source>
</evidence>
<accession>A0A9D1DF94</accession>
<dbReference type="Pfam" id="PF02631">
    <property type="entry name" value="RecX_HTH2"/>
    <property type="match status" value="1"/>
</dbReference>
<feature type="domain" description="RecX second three-helical" evidence="6">
    <location>
        <begin position="104"/>
        <end position="143"/>
    </location>
</feature>
<evidence type="ECO:0000313" key="8">
    <source>
        <dbReference type="Proteomes" id="UP000824242"/>
    </source>
</evidence>
<evidence type="ECO:0000256" key="2">
    <source>
        <dbReference type="ARBA" id="ARBA00009695"/>
    </source>
</evidence>
<dbReference type="InterPro" id="IPR053924">
    <property type="entry name" value="RecX_HTH_2nd"/>
</dbReference>
<dbReference type="InterPro" id="IPR036388">
    <property type="entry name" value="WH-like_DNA-bd_sf"/>
</dbReference>
<comment type="function">
    <text evidence="5">Modulates RecA activity.</text>
</comment>
<dbReference type="PANTHER" id="PTHR33602:SF1">
    <property type="entry name" value="REGULATORY PROTEIN RECX FAMILY PROTEIN"/>
    <property type="match status" value="1"/>
</dbReference>
<comment type="subcellular location">
    <subcellularLocation>
        <location evidence="1 5">Cytoplasm</location>
    </subcellularLocation>
</comment>
<organism evidence="7 8">
    <name type="scientific">Candidatus Caccousia avicola</name>
    <dbReference type="NCBI Taxonomy" id="2840721"/>
    <lineage>
        <taxon>Bacteria</taxon>
        <taxon>Bacillati</taxon>
        <taxon>Bacillota</taxon>
        <taxon>Clostridia</taxon>
        <taxon>Eubacteriales</taxon>
        <taxon>Oscillospiraceae</taxon>
        <taxon>Oscillospiraceae incertae sedis</taxon>
        <taxon>Candidatus Caccousia</taxon>
    </lineage>
</organism>
<dbReference type="InterPro" id="IPR003783">
    <property type="entry name" value="Regulatory_RecX"/>
</dbReference>
<dbReference type="PANTHER" id="PTHR33602">
    <property type="entry name" value="REGULATORY PROTEIN RECX FAMILY PROTEIN"/>
    <property type="match status" value="1"/>
</dbReference>
<comment type="caution">
    <text evidence="7">The sequence shown here is derived from an EMBL/GenBank/DDBJ whole genome shotgun (WGS) entry which is preliminary data.</text>
</comment>
<evidence type="ECO:0000259" key="6">
    <source>
        <dbReference type="Pfam" id="PF02631"/>
    </source>
</evidence>
<reference evidence="7" key="2">
    <citation type="journal article" date="2021" name="PeerJ">
        <title>Extensive microbial diversity within the chicken gut microbiome revealed by metagenomics and culture.</title>
        <authorList>
            <person name="Gilroy R."/>
            <person name="Ravi A."/>
            <person name="Getino M."/>
            <person name="Pursley I."/>
            <person name="Horton D.L."/>
            <person name="Alikhan N.F."/>
            <person name="Baker D."/>
            <person name="Gharbi K."/>
            <person name="Hall N."/>
            <person name="Watson M."/>
            <person name="Adriaenssens E.M."/>
            <person name="Foster-Nyarko E."/>
            <person name="Jarju S."/>
            <person name="Secka A."/>
            <person name="Antonio M."/>
            <person name="Oren A."/>
            <person name="Chaudhuri R.R."/>
            <person name="La Ragione R."/>
            <person name="Hildebrand F."/>
            <person name="Pallen M.J."/>
        </authorList>
    </citation>
    <scope>NUCLEOTIDE SEQUENCE</scope>
    <source>
        <strain evidence="7">ChiSxjej1B13-7958</strain>
    </source>
</reference>
<dbReference type="AlphaFoldDB" id="A0A9D1DF94"/>
<dbReference type="GO" id="GO:0005737">
    <property type="term" value="C:cytoplasm"/>
    <property type="evidence" value="ECO:0007669"/>
    <property type="project" value="UniProtKB-SubCell"/>
</dbReference>
<sequence>MELTAIEPRRHRLVQLFLDGEPAVKLDAVTAQEERLRVGMELDDEQLHALLQKSDAARAKEKALYLLEHRPHAKRELERKLSRTVSEDAARAAAGRMEELGLVDDEDYARRLAQELARKGYAAPRAAQELARRGVDRDLARSAAQEAVSDPGEALRALIARKYARRLGDEKGRRQTVAALQRLGYRWDEIRSALREFDALPEADAD</sequence>
<dbReference type="EMBL" id="DVGZ01000118">
    <property type="protein sequence ID" value="HIR48135.1"/>
    <property type="molecule type" value="Genomic_DNA"/>
</dbReference>
<evidence type="ECO:0000256" key="4">
    <source>
        <dbReference type="ARBA" id="ARBA00022490"/>
    </source>
</evidence>
<name>A0A9D1DF94_9FIRM</name>
<dbReference type="HAMAP" id="MF_01114">
    <property type="entry name" value="RecX"/>
    <property type="match status" value="1"/>
</dbReference>
<keyword evidence="4 5" id="KW-0963">Cytoplasm</keyword>
<proteinExistence type="inferred from homology"/>
<gene>
    <name evidence="5" type="primary">recX</name>
    <name evidence="7" type="ORF">IAB89_10870</name>
</gene>
<dbReference type="Proteomes" id="UP000824242">
    <property type="component" value="Unassembled WGS sequence"/>
</dbReference>
<dbReference type="GO" id="GO:0006282">
    <property type="term" value="P:regulation of DNA repair"/>
    <property type="evidence" value="ECO:0007669"/>
    <property type="project" value="UniProtKB-UniRule"/>
</dbReference>
<dbReference type="Gene3D" id="1.10.10.10">
    <property type="entry name" value="Winged helix-like DNA-binding domain superfamily/Winged helix DNA-binding domain"/>
    <property type="match status" value="2"/>
</dbReference>
<evidence type="ECO:0000256" key="1">
    <source>
        <dbReference type="ARBA" id="ARBA00004496"/>
    </source>
</evidence>
<evidence type="ECO:0000256" key="3">
    <source>
        <dbReference type="ARBA" id="ARBA00018111"/>
    </source>
</evidence>